<sequence length="167" mass="18514">MSNLTGFYLKPATTPSDFTATRELFTSYAESLGISLSFQNFAQELESLPGLYSRPTGAILLAFNTENVAVGCVALRPLPSASAKEKICEMKRLYCIPQARGLGVGRTLVDAVLKEAEELAYEEMRLDTLPHMIGARKLYEDFGFKVIEPYYETPLTETIFLAKKLTA</sequence>
<protein>
    <recommendedName>
        <fullName evidence="1">N-acetyltransferase domain-containing protein</fullName>
    </recommendedName>
</protein>
<dbReference type="CDD" id="cd04301">
    <property type="entry name" value="NAT_SF"/>
    <property type="match status" value="1"/>
</dbReference>
<dbReference type="InParanoid" id="A0A2T3AWL6"/>
<dbReference type="PANTHER" id="PTHR43305">
    <property type="entry name" value="FAMILY N-ACETYLTRANSFERASE, PUTATIVE (AFU_ORTHOLOGUE AFUA_2G01380)-RELATED"/>
    <property type="match status" value="1"/>
</dbReference>
<dbReference type="OrthoDB" id="41532at2759"/>
<name>A0A2T3AWL6_AMORE</name>
<dbReference type="GO" id="GO:0016747">
    <property type="term" value="F:acyltransferase activity, transferring groups other than amino-acyl groups"/>
    <property type="evidence" value="ECO:0007669"/>
    <property type="project" value="InterPro"/>
</dbReference>
<accession>A0A2T3AWL6</accession>
<evidence type="ECO:0000313" key="2">
    <source>
        <dbReference type="EMBL" id="PSS13065.1"/>
    </source>
</evidence>
<dbReference type="AlphaFoldDB" id="A0A2T3AWL6"/>
<dbReference type="RefSeq" id="XP_024719056.1">
    <property type="nucleotide sequence ID" value="XM_024861081.1"/>
</dbReference>
<keyword evidence="3" id="KW-1185">Reference proteome</keyword>
<gene>
    <name evidence="2" type="ORF">M430DRAFT_106428</name>
</gene>
<dbReference type="InterPro" id="IPR052777">
    <property type="entry name" value="Acetyltransferase_Enz"/>
</dbReference>
<dbReference type="SUPFAM" id="SSF55729">
    <property type="entry name" value="Acyl-CoA N-acyltransferases (Nat)"/>
    <property type="match status" value="1"/>
</dbReference>
<dbReference type="InterPro" id="IPR000182">
    <property type="entry name" value="GNAT_dom"/>
</dbReference>
<dbReference type="Gene3D" id="3.40.630.30">
    <property type="match status" value="1"/>
</dbReference>
<feature type="domain" description="N-acetyltransferase" evidence="1">
    <location>
        <begin position="7"/>
        <end position="166"/>
    </location>
</feature>
<dbReference type="PROSITE" id="PS51186">
    <property type="entry name" value="GNAT"/>
    <property type="match status" value="1"/>
</dbReference>
<evidence type="ECO:0000313" key="3">
    <source>
        <dbReference type="Proteomes" id="UP000241818"/>
    </source>
</evidence>
<dbReference type="PANTHER" id="PTHR43305:SF1">
    <property type="entry name" value="FAMILY N-ACETYLTRANSFERASE, PUTATIVE (AFU_ORTHOLOGUE AFUA_2G01380)-RELATED"/>
    <property type="match status" value="1"/>
</dbReference>
<dbReference type="InterPro" id="IPR016181">
    <property type="entry name" value="Acyl_CoA_acyltransferase"/>
</dbReference>
<dbReference type="STRING" id="857342.A0A2T3AWL6"/>
<dbReference type="GeneID" id="36569162"/>
<proteinExistence type="predicted"/>
<reference evidence="2 3" key="1">
    <citation type="journal article" date="2018" name="New Phytol.">
        <title>Comparative genomics and transcriptomics depict ericoid mycorrhizal fungi as versatile saprotrophs and plant mutualists.</title>
        <authorList>
            <person name="Martino E."/>
            <person name="Morin E."/>
            <person name="Grelet G.A."/>
            <person name="Kuo A."/>
            <person name="Kohler A."/>
            <person name="Daghino S."/>
            <person name="Barry K.W."/>
            <person name="Cichocki N."/>
            <person name="Clum A."/>
            <person name="Dockter R.B."/>
            <person name="Hainaut M."/>
            <person name="Kuo R.C."/>
            <person name="LaButti K."/>
            <person name="Lindahl B.D."/>
            <person name="Lindquist E.A."/>
            <person name="Lipzen A."/>
            <person name="Khouja H.R."/>
            <person name="Magnuson J."/>
            <person name="Murat C."/>
            <person name="Ohm R.A."/>
            <person name="Singer S.W."/>
            <person name="Spatafora J.W."/>
            <person name="Wang M."/>
            <person name="Veneault-Fourrey C."/>
            <person name="Henrissat B."/>
            <person name="Grigoriev I.V."/>
            <person name="Martin F.M."/>
            <person name="Perotto S."/>
        </authorList>
    </citation>
    <scope>NUCLEOTIDE SEQUENCE [LARGE SCALE GENOMIC DNA]</scope>
    <source>
        <strain evidence="2 3">ATCC 22711</strain>
    </source>
</reference>
<dbReference type="Proteomes" id="UP000241818">
    <property type="component" value="Unassembled WGS sequence"/>
</dbReference>
<organism evidence="2 3">
    <name type="scientific">Amorphotheca resinae ATCC 22711</name>
    <dbReference type="NCBI Taxonomy" id="857342"/>
    <lineage>
        <taxon>Eukaryota</taxon>
        <taxon>Fungi</taxon>
        <taxon>Dikarya</taxon>
        <taxon>Ascomycota</taxon>
        <taxon>Pezizomycotina</taxon>
        <taxon>Leotiomycetes</taxon>
        <taxon>Helotiales</taxon>
        <taxon>Amorphothecaceae</taxon>
        <taxon>Amorphotheca</taxon>
    </lineage>
</organism>
<evidence type="ECO:0000259" key="1">
    <source>
        <dbReference type="PROSITE" id="PS51186"/>
    </source>
</evidence>
<dbReference type="Pfam" id="PF00583">
    <property type="entry name" value="Acetyltransf_1"/>
    <property type="match status" value="1"/>
</dbReference>
<dbReference type="EMBL" id="KZ679014">
    <property type="protein sequence ID" value="PSS13065.1"/>
    <property type="molecule type" value="Genomic_DNA"/>
</dbReference>